<evidence type="ECO:0000313" key="16">
    <source>
        <dbReference type="Proteomes" id="UP000015101"/>
    </source>
</evidence>
<dbReference type="EnsemblMetazoa" id="HelroT137876">
    <property type="protein sequence ID" value="HelroP137876"/>
    <property type="gene ID" value="HelroG137876"/>
</dbReference>
<evidence type="ECO:0000256" key="2">
    <source>
        <dbReference type="ARBA" id="ARBA00004141"/>
    </source>
</evidence>
<keyword evidence="11" id="KW-0472">Membrane</keyword>
<dbReference type="Proteomes" id="UP000015101">
    <property type="component" value="Unassembled WGS sequence"/>
</dbReference>
<reference evidence="15" key="3">
    <citation type="submission" date="2015-06" db="UniProtKB">
        <authorList>
            <consortium name="EnsemblMetazoa"/>
        </authorList>
    </citation>
    <scope>IDENTIFICATION</scope>
</reference>
<dbReference type="CTD" id="20196444"/>
<dbReference type="GO" id="GO:0061630">
    <property type="term" value="F:ubiquitin protein ligase activity"/>
    <property type="evidence" value="ECO:0007669"/>
    <property type="project" value="UniProtKB-EC"/>
</dbReference>
<dbReference type="HOGENOM" id="CLU_013137_21_5_1"/>
<keyword evidence="10" id="KW-1133">Transmembrane helix</keyword>
<dbReference type="RefSeq" id="XP_009024343.1">
    <property type="nucleotide sequence ID" value="XM_009026095.1"/>
</dbReference>
<comment type="subcellular location">
    <subcellularLocation>
        <location evidence="2">Membrane</location>
        <topology evidence="2">Multi-pass membrane protein</topology>
    </subcellularLocation>
</comment>
<evidence type="ECO:0000256" key="12">
    <source>
        <dbReference type="PROSITE-ProRule" id="PRU00175"/>
    </source>
</evidence>
<accession>T1EIP4</accession>
<keyword evidence="6" id="KW-0479">Metal-binding</keyword>
<evidence type="ECO:0000313" key="14">
    <source>
        <dbReference type="EMBL" id="ESN97514.1"/>
    </source>
</evidence>
<organism evidence="15 16">
    <name type="scientific">Helobdella robusta</name>
    <name type="common">Californian leech</name>
    <dbReference type="NCBI Taxonomy" id="6412"/>
    <lineage>
        <taxon>Eukaryota</taxon>
        <taxon>Metazoa</taxon>
        <taxon>Spiralia</taxon>
        <taxon>Lophotrochozoa</taxon>
        <taxon>Annelida</taxon>
        <taxon>Clitellata</taxon>
        <taxon>Hirudinea</taxon>
        <taxon>Rhynchobdellida</taxon>
        <taxon>Glossiphoniidae</taxon>
        <taxon>Helobdella</taxon>
    </lineage>
</organism>
<dbReference type="SUPFAM" id="SSF57850">
    <property type="entry name" value="RING/U-box"/>
    <property type="match status" value="1"/>
</dbReference>
<evidence type="ECO:0000256" key="11">
    <source>
        <dbReference type="ARBA" id="ARBA00023136"/>
    </source>
</evidence>
<dbReference type="InterPro" id="IPR001841">
    <property type="entry name" value="Znf_RING"/>
</dbReference>
<evidence type="ECO:0000256" key="10">
    <source>
        <dbReference type="ARBA" id="ARBA00022989"/>
    </source>
</evidence>
<sequence length="55" mass="6441">VPFYEDILTAFDNCPICLEPFQDGSFVFELQCGHVFHPQCIDEWFRNARSCPVCR</sequence>
<evidence type="ECO:0000256" key="3">
    <source>
        <dbReference type="ARBA" id="ARBA00012483"/>
    </source>
</evidence>
<evidence type="ECO:0000256" key="1">
    <source>
        <dbReference type="ARBA" id="ARBA00000900"/>
    </source>
</evidence>
<dbReference type="EMBL" id="AMQM01006255">
    <property type="status" value="NOT_ANNOTATED_CDS"/>
    <property type="molecule type" value="Genomic_DNA"/>
</dbReference>
<dbReference type="OrthoDB" id="8062037at2759"/>
<gene>
    <name evidence="15" type="primary">20196444</name>
    <name evidence="14" type="ORF">HELRODRAFT_137876</name>
</gene>
<evidence type="ECO:0000256" key="6">
    <source>
        <dbReference type="ARBA" id="ARBA00022723"/>
    </source>
</evidence>
<dbReference type="STRING" id="6412.T1EIP4"/>
<proteinExistence type="predicted"/>
<feature type="domain" description="RING-type" evidence="13">
    <location>
        <begin position="14"/>
        <end position="55"/>
    </location>
</feature>
<dbReference type="eggNOG" id="KOG0800">
    <property type="taxonomic scope" value="Eukaryota"/>
</dbReference>
<evidence type="ECO:0000256" key="9">
    <source>
        <dbReference type="ARBA" id="ARBA00022833"/>
    </source>
</evidence>
<dbReference type="EC" id="2.3.2.27" evidence="3"/>
<dbReference type="InParanoid" id="T1EIP4"/>
<keyword evidence="9" id="KW-0862">Zinc</keyword>
<reference evidence="16" key="1">
    <citation type="submission" date="2012-12" db="EMBL/GenBank/DDBJ databases">
        <authorList>
            <person name="Hellsten U."/>
            <person name="Grimwood J."/>
            <person name="Chapman J.A."/>
            <person name="Shapiro H."/>
            <person name="Aerts A."/>
            <person name="Otillar R.P."/>
            <person name="Terry A.Y."/>
            <person name="Boore J.L."/>
            <person name="Simakov O."/>
            <person name="Marletaz F."/>
            <person name="Cho S.-J."/>
            <person name="Edsinger-Gonzales E."/>
            <person name="Havlak P."/>
            <person name="Kuo D.-H."/>
            <person name="Larsson T."/>
            <person name="Lv J."/>
            <person name="Arendt D."/>
            <person name="Savage R."/>
            <person name="Osoegawa K."/>
            <person name="de Jong P."/>
            <person name="Lindberg D.R."/>
            <person name="Seaver E.C."/>
            <person name="Weisblat D.A."/>
            <person name="Putnam N.H."/>
            <person name="Grigoriev I.V."/>
            <person name="Rokhsar D.S."/>
        </authorList>
    </citation>
    <scope>NUCLEOTIDE SEQUENCE</scope>
</reference>
<reference evidence="14 16" key="2">
    <citation type="journal article" date="2013" name="Nature">
        <title>Insights into bilaterian evolution from three spiralian genomes.</title>
        <authorList>
            <person name="Simakov O."/>
            <person name="Marletaz F."/>
            <person name="Cho S.J."/>
            <person name="Edsinger-Gonzales E."/>
            <person name="Havlak P."/>
            <person name="Hellsten U."/>
            <person name="Kuo D.H."/>
            <person name="Larsson T."/>
            <person name="Lv J."/>
            <person name="Arendt D."/>
            <person name="Savage R."/>
            <person name="Osoegawa K."/>
            <person name="de Jong P."/>
            <person name="Grimwood J."/>
            <person name="Chapman J.A."/>
            <person name="Shapiro H."/>
            <person name="Aerts A."/>
            <person name="Otillar R.P."/>
            <person name="Terry A.Y."/>
            <person name="Boore J.L."/>
            <person name="Grigoriev I.V."/>
            <person name="Lindberg D.R."/>
            <person name="Seaver E.C."/>
            <person name="Weisblat D.A."/>
            <person name="Putnam N.H."/>
            <person name="Rokhsar D.S."/>
        </authorList>
    </citation>
    <scope>NUCLEOTIDE SEQUENCE</scope>
</reference>
<keyword evidence="16" id="KW-1185">Reference proteome</keyword>
<dbReference type="KEGG" id="hro:HELRODRAFT_137876"/>
<evidence type="ECO:0000256" key="5">
    <source>
        <dbReference type="ARBA" id="ARBA00022692"/>
    </source>
</evidence>
<dbReference type="SMART" id="SM00184">
    <property type="entry name" value="RING"/>
    <property type="match status" value="1"/>
</dbReference>
<dbReference type="OMA" id="ESSDMNC"/>
<evidence type="ECO:0000313" key="15">
    <source>
        <dbReference type="EnsemblMetazoa" id="HelroP137876"/>
    </source>
</evidence>
<evidence type="ECO:0000256" key="7">
    <source>
        <dbReference type="ARBA" id="ARBA00022771"/>
    </source>
</evidence>
<dbReference type="PANTHER" id="PTHR45977:SF4">
    <property type="entry name" value="RING-TYPE DOMAIN-CONTAINING PROTEIN"/>
    <property type="match status" value="1"/>
</dbReference>
<evidence type="ECO:0000259" key="13">
    <source>
        <dbReference type="PROSITE" id="PS50089"/>
    </source>
</evidence>
<keyword evidence="4" id="KW-0808">Transferase</keyword>
<name>T1EIP4_HELRO</name>
<keyword evidence="8" id="KW-0833">Ubl conjugation pathway</keyword>
<dbReference type="GeneID" id="20196444"/>
<evidence type="ECO:0000256" key="8">
    <source>
        <dbReference type="ARBA" id="ARBA00022786"/>
    </source>
</evidence>
<keyword evidence="5" id="KW-0812">Transmembrane</keyword>
<keyword evidence="7 12" id="KW-0863">Zinc-finger</keyword>
<dbReference type="PROSITE" id="PS50089">
    <property type="entry name" value="ZF_RING_2"/>
    <property type="match status" value="1"/>
</dbReference>
<protein>
    <recommendedName>
        <fullName evidence="3">RING-type E3 ubiquitin transferase</fullName>
        <ecNumber evidence="3">2.3.2.27</ecNumber>
    </recommendedName>
</protein>
<dbReference type="InterPro" id="IPR013083">
    <property type="entry name" value="Znf_RING/FYVE/PHD"/>
</dbReference>
<dbReference type="GO" id="GO:0016020">
    <property type="term" value="C:membrane"/>
    <property type="evidence" value="ECO:0007669"/>
    <property type="project" value="UniProtKB-SubCell"/>
</dbReference>
<comment type="catalytic activity">
    <reaction evidence="1">
        <text>S-ubiquitinyl-[E2 ubiquitin-conjugating enzyme]-L-cysteine + [acceptor protein]-L-lysine = [E2 ubiquitin-conjugating enzyme]-L-cysteine + N(6)-ubiquitinyl-[acceptor protein]-L-lysine.</text>
        <dbReference type="EC" id="2.3.2.27"/>
    </reaction>
</comment>
<dbReference type="GO" id="GO:0008270">
    <property type="term" value="F:zinc ion binding"/>
    <property type="evidence" value="ECO:0007669"/>
    <property type="project" value="UniProtKB-KW"/>
</dbReference>
<dbReference type="AlphaFoldDB" id="T1EIP4"/>
<dbReference type="Gene3D" id="3.30.40.10">
    <property type="entry name" value="Zinc/RING finger domain, C3HC4 (zinc finger)"/>
    <property type="match status" value="1"/>
</dbReference>
<dbReference type="PANTHER" id="PTHR45977">
    <property type="entry name" value="TARGET OF ERK KINASE MPK-1"/>
    <property type="match status" value="1"/>
</dbReference>
<dbReference type="EMBL" id="KB097336">
    <property type="protein sequence ID" value="ESN97514.1"/>
    <property type="molecule type" value="Genomic_DNA"/>
</dbReference>
<evidence type="ECO:0000256" key="4">
    <source>
        <dbReference type="ARBA" id="ARBA00022679"/>
    </source>
</evidence>
<dbReference type="Pfam" id="PF13639">
    <property type="entry name" value="zf-RING_2"/>
    <property type="match status" value="1"/>
</dbReference>